<reference evidence="1" key="1">
    <citation type="journal article" date="2020" name="Front. Microbiol.">
        <title>Gene regulatory networks of Penicillium echinulatum 2HH and Penicillium oxalicum 114-2 inferred by a computational biology approach.</title>
        <authorList>
            <person name="Lenz A.R."/>
            <person name="Galan-Vasquez E."/>
            <person name="Balbinot E."/>
            <person name="De Abreu F.P."/>
            <person name="De Oliveira N.S."/>
            <person name="Da Rosa L.O."/>
            <person name="De Avila E Silva S."/>
            <person name="Camassola M."/>
            <person name="Dillon A.J.P."/>
            <person name="Perez-Rueda E."/>
        </authorList>
    </citation>
    <scope>NUCLEOTIDE SEQUENCE</scope>
    <source>
        <strain evidence="1">S1M29</strain>
    </source>
</reference>
<keyword evidence="2" id="KW-1185">Reference proteome</keyword>
<dbReference type="PANTHER" id="PTHR21310:SF37">
    <property type="entry name" value="AMINOGLYCOSIDE PHOSPHOTRANSFERASE DOMAIN-CONTAINING PROTEIN"/>
    <property type="match status" value="1"/>
</dbReference>
<evidence type="ECO:0008006" key="3">
    <source>
        <dbReference type="Google" id="ProtNLM"/>
    </source>
</evidence>
<protein>
    <recommendedName>
        <fullName evidence="3">Aminoglycoside phosphotransferase domain-containing protein</fullName>
    </recommendedName>
</protein>
<sequence>MDSPTGLRPRLLLHGETTWEEAKEKETNILHELSYNAQRVKFFKHLSQHIHVIKDLTAHHLGLSSTEEIHVADQEDWVHGSFNACILIHIGGHNVGGRKRRPLKQSVIRFPLPYRIGEDPRPGNSDEKVLCEAGTYAWIEQNCATVLIPRLYGLGLSNGETVTLLDNLPTLIRAEERLRRSVLPMSGYPVPSQYFPHPRKAEPCSLRIPYLLIEYIDLSRGKMLSETWKEGRHDPELRSNFFHSSSRVILALARTPLPKIGSFTLDGDGYLSLSNRPLTMQIQQLENEHIPVDIPRNLTHASVDAYIRDILAFHESRLRHQPNAIIDIPDGAYQTSALAVMRSVCSCLFRREFSRGPCFLNLTDLSHSNMFVDGNGNIAWLVDLEWACSHPIVMIQPPFWLTDQVIDDIKPEEYESIHAELMKAFAEQESKCKSDYPVSFHSVLQLQQGWERGTFWCALALRSPSAMFSIFYDHIKLKFAKSHHDKPTFWEFAMPYWTFHTYSFIEKRVKDKEQYVVSLRGAFQA</sequence>
<gene>
    <name evidence="1" type="ORF">PECM_008091</name>
</gene>
<dbReference type="AlphaFoldDB" id="A0A8J8W9X7"/>
<evidence type="ECO:0000313" key="1">
    <source>
        <dbReference type="EMBL" id="KAF7719156.1"/>
    </source>
</evidence>
<evidence type="ECO:0000313" key="2">
    <source>
        <dbReference type="Proteomes" id="UP000631181"/>
    </source>
</evidence>
<name>A0A8J8W9X7_9EURO</name>
<comment type="caution">
    <text evidence="1">The sequence shown here is derived from an EMBL/GenBank/DDBJ whole genome shotgun (WGS) entry which is preliminary data.</text>
</comment>
<dbReference type="EMBL" id="WIWV01000008">
    <property type="protein sequence ID" value="KAF7719156.1"/>
    <property type="molecule type" value="Genomic_DNA"/>
</dbReference>
<dbReference type="PANTHER" id="PTHR21310">
    <property type="entry name" value="AMINOGLYCOSIDE PHOSPHOTRANSFERASE-RELATED-RELATED"/>
    <property type="match status" value="1"/>
</dbReference>
<accession>A0A8J8W9X7</accession>
<dbReference type="InterPro" id="IPR051678">
    <property type="entry name" value="AGP_Transferase"/>
</dbReference>
<proteinExistence type="predicted"/>
<dbReference type="Proteomes" id="UP000631181">
    <property type="component" value="Unassembled WGS sequence"/>
</dbReference>
<organism evidence="1 2">
    <name type="scientific">Penicillium ucsense</name>
    <dbReference type="NCBI Taxonomy" id="2839758"/>
    <lineage>
        <taxon>Eukaryota</taxon>
        <taxon>Fungi</taxon>
        <taxon>Dikarya</taxon>
        <taxon>Ascomycota</taxon>
        <taxon>Pezizomycotina</taxon>
        <taxon>Eurotiomycetes</taxon>
        <taxon>Eurotiomycetidae</taxon>
        <taxon>Eurotiales</taxon>
        <taxon>Aspergillaceae</taxon>
        <taxon>Penicillium</taxon>
    </lineage>
</organism>
<dbReference type="OrthoDB" id="3645574at2759"/>